<evidence type="ECO:0000313" key="5">
    <source>
        <dbReference type="EMBL" id="PKU26481.1"/>
    </source>
</evidence>
<dbReference type="Gene3D" id="1.20.120.1220">
    <property type="match status" value="1"/>
</dbReference>
<dbReference type="PRINTS" id="PR00864">
    <property type="entry name" value="PREPILNPTASE"/>
</dbReference>
<dbReference type="OrthoDB" id="9812439at2"/>
<sequence length="258" mass="27124">MTGIVTLPFTVNIWTALVWLPAGWMVAGAARWLDRNLDIVLDHGLLAAALGTLPQMRQGGEINESSPLLRASGNNEADDCSRTGYPVLEFFTVLLLGMAVATAGSSLQAAAGMLFCAAVLFCGWIDWRNRILPDVIVVPLLMLGLILAAGWHPFVGAGQALTGAGLGWGMAFLTGWLGRGRGGCLGAGDAKLLAAIGSWLGPLGATVVFLSASLSMGAVMALRLGRRPKMRWCFGPALAATSALYLLFISTMSGWHLQ</sequence>
<dbReference type="Proteomes" id="UP000233293">
    <property type="component" value="Unassembled WGS sequence"/>
</dbReference>
<evidence type="ECO:0000256" key="2">
    <source>
        <dbReference type="RuleBase" id="RU003793"/>
    </source>
</evidence>
<dbReference type="PANTHER" id="PTHR30487:SF0">
    <property type="entry name" value="PREPILIN LEADER PEPTIDASE_N-METHYLTRANSFERASE-RELATED"/>
    <property type="match status" value="1"/>
</dbReference>
<comment type="caution">
    <text evidence="5">The sequence shown here is derived from an EMBL/GenBank/DDBJ whole genome shotgun (WGS) entry which is preliminary data.</text>
</comment>
<evidence type="ECO:0000259" key="4">
    <source>
        <dbReference type="Pfam" id="PF01478"/>
    </source>
</evidence>
<feature type="transmembrane region" description="Helical" evidence="3">
    <location>
        <begin position="91"/>
        <end position="124"/>
    </location>
</feature>
<dbReference type="InterPro" id="IPR000045">
    <property type="entry name" value="Prepilin_IV_endopep_pep"/>
</dbReference>
<keyword evidence="3" id="KW-0812">Transmembrane</keyword>
<feature type="transmembrane region" description="Helical" evidence="3">
    <location>
        <begin position="199"/>
        <end position="222"/>
    </location>
</feature>
<dbReference type="InterPro" id="IPR014032">
    <property type="entry name" value="Peptidase_A24A_bac"/>
</dbReference>
<evidence type="ECO:0000313" key="6">
    <source>
        <dbReference type="Proteomes" id="UP000233293"/>
    </source>
</evidence>
<name>A0A2N3Q1L6_9PROT</name>
<protein>
    <recommendedName>
        <fullName evidence="4">Prepilin type IV endopeptidase peptidase domain-containing protein</fullName>
    </recommendedName>
</protein>
<feature type="domain" description="Prepilin type IV endopeptidase peptidase" evidence="4">
    <location>
        <begin position="113"/>
        <end position="219"/>
    </location>
</feature>
<dbReference type="PANTHER" id="PTHR30487">
    <property type="entry name" value="TYPE 4 PREPILIN-LIKE PROTEINS LEADER PEPTIDE-PROCESSING ENZYME"/>
    <property type="match status" value="1"/>
</dbReference>
<dbReference type="GO" id="GO:0005886">
    <property type="term" value="C:plasma membrane"/>
    <property type="evidence" value="ECO:0007669"/>
    <property type="project" value="TreeGrafter"/>
</dbReference>
<keyword evidence="3" id="KW-1133">Transmembrane helix</keyword>
<keyword evidence="6" id="KW-1185">Reference proteome</keyword>
<comment type="similarity">
    <text evidence="1 2">Belongs to the peptidase A24 family.</text>
</comment>
<feature type="transmembrane region" description="Helical" evidence="3">
    <location>
        <begin position="234"/>
        <end position="255"/>
    </location>
</feature>
<evidence type="ECO:0000256" key="1">
    <source>
        <dbReference type="ARBA" id="ARBA00005801"/>
    </source>
</evidence>
<organism evidence="5 6">
    <name type="scientific">Telmatospirillum siberiense</name>
    <dbReference type="NCBI Taxonomy" id="382514"/>
    <lineage>
        <taxon>Bacteria</taxon>
        <taxon>Pseudomonadati</taxon>
        <taxon>Pseudomonadota</taxon>
        <taxon>Alphaproteobacteria</taxon>
        <taxon>Rhodospirillales</taxon>
        <taxon>Rhodospirillaceae</taxon>
        <taxon>Telmatospirillum</taxon>
    </lineage>
</organism>
<feature type="transmembrane region" description="Helical" evidence="3">
    <location>
        <begin position="131"/>
        <end position="151"/>
    </location>
</feature>
<dbReference type="Pfam" id="PF01478">
    <property type="entry name" value="Peptidase_A24"/>
    <property type="match status" value="1"/>
</dbReference>
<keyword evidence="3" id="KW-0472">Membrane</keyword>
<gene>
    <name evidence="5" type="ORF">CWS72_01145</name>
</gene>
<dbReference type="AlphaFoldDB" id="A0A2N3Q1L6"/>
<dbReference type="GO" id="GO:0006465">
    <property type="term" value="P:signal peptide processing"/>
    <property type="evidence" value="ECO:0007669"/>
    <property type="project" value="TreeGrafter"/>
</dbReference>
<proteinExistence type="inferred from homology"/>
<evidence type="ECO:0000256" key="3">
    <source>
        <dbReference type="SAM" id="Phobius"/>
    </source>
</evidence>
<dbReference type="InterPro" id="IPR050882">
    <property type="entry name" value="Prepilin_peptidase/N-MTase"/>
</dbReference>
<reference evidence="6" key="1">
    <citation type="submission" date="2017-12" db="EMBL/GenBank/DDBJ databases">
        <title>Draft genome sequence of Telmatospirillum siberiense 26-4b1T, an acidotolerant peatland alphaproteobacterium potentially involved in sulfur cycling.</title>
        <authorList>
            <person name="Hausmann B."/>
            <person name="Pjevac P."/>
            <person name="Schreck K."/>
            <person name="Herbold C.W."/>
            <person name="Daims H."/>
            <person name="Wagner M."/>
            <person name="Pester M."/>
            <person name="Loy A."/>
        </authorList>
    </citation>
    <scope>NUCLEOTIDE SEQUENCE [LARGE SCALE GENOMIC DNA]</scope>
    <source>
        <strain evidence="6">26-4b1</strain>
    </source>
</reference>
<accession>A0A2N3Q1L6</accession>
<dbReference type="RefSeq" id="WP_101248712.1">
    <property type="nucleotide sequence ID" value="NZ_PIUM01000001.1"/>
</dbReference>
<dbReference type="GO" id="GO:0004190">
    <property type="term" value="F:aspartic-type endopeptidase activity"/>
    <property type="evidence" value="ECO:0007669"/>
    <property type="project" value="InterPro"/>
</dbReference>
<dbReference type="EMBL" id="PIUM01000001">
    <property type="protein sequence ID" value="PKU26481.1"/>
    <property type="molecule type" value="Genomic_DNA"/>
</dbReference>
<feature type="transmembrane region" description="Helical" evidence="3">
    <location>
        <begin position="12"/>
        <end position="33"/>
    </location>
</feature>